<evidence type="ECO:0000259" key="1">
    <source>
        <dbReference type="Pfam" id="PF26395"/>
    </source>
</evidence>
<organism evidence="2 3">
    <name type="scientific">Aureimonas endophytica</name>
    <dbReference type="NCBI Taxonomy" id="2027858"/>
    <lineage>
        <taxon>Bacteria</taxon>
        <taxon>Pseudomonadati</taxon>
        <taxon>Pseudomonadota</taxon>
        <taxon>Alphaproteobacteria</taxon>
        <taxon>Hyphomicrobiales</taxon>
        <taxon>Aurantimonadaceae</taxon>
        <taxon>Aureimonas</taxon>
    </lineage>
</organism>
<accession>A0A917E0H1</accession>
<reference evidence="2" key="2">
    <citation type="submission" date="2020-09" db="EMBL/GenBank/DDBJ databases">
        <authorList>
            <person name="Sun Q."/>
            <person name="Zhou Y."/>
        </authorList>
    </citation>
    <scope>NUCLEOTIDE SEQUENCE</scope>
    <source>
        <strain evidence="2">CGMCC 1.15367</strain>
    </source>
</reference>
<dbReference type="Proteomes" id="UP000644699">
    <property type="component" value="Unassembled WGS sequence"/>
</dbReference>
<evidence type="ECO:0000313" key="3">
    <source>
        <dbReference type="Proteomes" id="UP000644699"/>
    </source>
</evidence>
<comment type="caution">
    <text evidence="2">The sequence shown here is derived from an EMBL/GenBank/DDBJ whole genome shotgun (WGS) entry which is preliminary data.</text>
</comment>
<dbReference type="EMBL" id="BMIQ01000001">
    <property type="protein sequence ID" value="GGD87826.1"/>
    <property type="molecule type" value="Genomic_DNA"/>
</dbReference>
<reference evidence="2" key="1">
    <citation type="journal article" date="2014" name="Int. J. Syst. Evol. Microbiol.">
        <title>Complete genome sequence of Corynebacterium casei LMG S-19264T (=DSM 44701T), isolated from a smear-ripened cheese.</title>
        <authorList>
            <consortium name="US DOE Joint Genome Institute (JGI-PGF)"/>
            <person name="Walter F."/>
            <person name="Albersmeier A."/>
            <person name="Kalinowski J."/>
            <person name="Ruckert C."/>
        </authorList>
    </citation>
    <scope>NUCLEOTIDE SEQUENCE</scope>
    <source>
        <strain evidence="2">CGMCC 1.15367</strain>
    </source>
</reference>
<protein>
    <recommendedName>
        <fullName evidence="1">Type II CBASS E2 protein domain-containing protein</fullName>
    </recommendedName>
</protein>
<dbReference type="Pfam" id="PF26395">
    <property type="entry name" value="E2-CBASS"/>
    <property type="match status" value="1"/>
</dbReference>
<gene>
    <name evidence="2" type="ORF">GCM10011390_03210</name>
</gene>
<proteinExistence type="predicted"/>
<dbReference type="RefSeq" id="WP_188906472.1">
    <property type="nucleotide sequence ID" value="NZ_BMIQ01000001.1"/>
</dbReference>
<feature type="domain" description="Type II CBASS E2 protein" evidence="1">
    <location>
        <begin position="4"/>
        <end position="48"/>
    </location>
</feature>
<dbReference type="AlphaFoldDB" id="A0A917E0H1"/>
<evidence type="ECO:0000313" key="2">
    <source>
        <dbReference type="EMBL" id="GGD87826.1"/>
    </source>
</evidence>
<name>A0A917E0H1_9HYPH</name>
<keyword evidence="3" id="KW-1185">Reference proteome</keyword>
<dbReference type="InterPro" id="IPR058588">
    <property type="entry name" value="E2-CBASS"/>
</dbReference>
<sequence>MSFFEPEMEEWTPAMPLAATTVSWTVDWLNSFEFWTVTGIWPGGGHHPTGDGNTRRAMR</sequence>